<dbReference type="PANTHER" id="PTHR30487:SF0">
    <property type="entry name" value="PREPILIN LEADER PEPTIDASE_N-METHYLTRANSFERASE-RELATED"/>
    <property type="match status" value="1"/>
</dbReference>
<keyword evidence="1" id="KW-1133">Transmembrane helix</keyword>
<feature type="transmembrane region" description="Helical" evidence="1">
    <location>
        <begin position="6"/>
        <end position="24"/>
    </location>
</feature>
<evidence type="ECO:0000313" key="4">
    <source>
        <dbReference type="Proteomes" id="UP000013306"/>
    </source>
</evidence>
<dbReference type="RefSeq" id="WP_015605513.1">
    <property type="nucleotide sequence ID" value="NC_021175.1"/>
</dbReference>
<dbReference type="InterPro" id="IPR010627">
    <property type="entry name" value="Prepilin_pept_A24_N"/>
</dbReference>
<keyword evidence="4" id="KW-1185">Reference proteome</keyword>
<sequence>MIHLYFFLVGTILASFLGLVIDRFPAQSIISPSSHCDNCKQMLKARDLVPILSQLLNGFCCRFCKIRLPIWYAAFELVLGLLFLSWSLGYLPLAHLLLLTMGLTLAIYDQREQEYPLLIWLIFQFLLMATAGINPLMLFFLTLGLLAFFFDLRIGAGDFLFLASCSAIFSLTEILILIQIASFSGLACFCFKKKKDRLAFVPCLLLVLWWLFLISCCFLDKGCYAGVLFMKSFDNLRSDNDSI</sequence>
<accession>A0ABN4BAP9</accession>
<feature type="transmembrane region" description="Helical" evidence="1">
    <location>
        <begin position="198"/>
        <end position="215"/>
    </location>
</feature>
<evidence type="ECO:0000259" key="2">
    <source>
        <dbReference type="Pfam" id="PF06750"/>
    </source>
</evidence>
<name>A0ABN4BAP9_STRCR</name>
<feature type="transmembrane region" description="Helical" evidence="1">
    <location>
        <begin position="66"/>
        <end position="84"/>
    </location>
</feature>
<gene>
    <name evidence="3" type="ORF">I872_07420</name>
</gene>
<dbReference type="InterPro" id="IPR050882">
    <property type="entry name" value="Prepilin_peptidase/N-MTase"/>
</dbReference>
<keyword evidence="1" id="KW-0472">Membrane</keyword>
<protein>
    <submittedName>
        <fullName evidence="3">Type 4 prepilin peptidase</fullName>
    </submittedName>
</protein>
<dbReference type="PANTHER" id="PTHR30487">
    <property type="entry name" value="TYPE 4 PREPILIN-LIKE PROTEINS LEADER PEPTIDE-PROCESSING ENZYME"/>
    <property type="match status" value="1"/>
</dbReference>
<reference evidence="3 4" key="1">
    <citation type="journal article" date="2013" name="Genome Announc.">
        <title>Complete Genome Sequence of an Oral Commensal, Streptococcus oligofermentans Strain AS 1.3089.</title>
        <authorList>
            <person name="Tong H."/>
            <person name="Shang N."/>
            <person name="Liu L."/>
            <person name="Wang X."/>
            <person name="Cai J."/>
            <person name="Dong X."/>
        </authorList>
    </citation>
    <scope>NUCLEOTIDE SEQUENCE [LARGE SCALE GENOMIC DNA]</scope>
    <source>
        <strain evidence="3 4">AS 1.3089</strain>
    </source>
</reference>
<evidence type="ECO:0000256" key="1">
    <source>
        <dbReference type="SAM" id="Phobius"/>
    </source>
</evidence>
<organism evidence="3 4">
    <name type="scientific">Streptococcus cristatus AS 1.3089</name>
    <dbReference type="NCBI Taxonomy" id="1302863"/>
    <lineage>
        <taxon>Bacteria</taxon>
        <taxon>Bacillati</taxon>
        <taxon>Bacillota</taxon>
        <taxon>Bacilli</taxon>
        <taxon>Lactobacillales</taxon>
        <taxon>Streptococcaceae</taxon>
        <taxon>Streptococcus</taxon>
    </lineage>
</organism>
<feature type="transmembrane region" description="Helical" evidence="1">
    <location>
        <begin position="161"/>
        <end position="191"/>
    </location>
</feature>
<keyword evidence="1" id="KW-0812">Transmembrane</keyword>
<dbReference type="Pfam" id="PF06750">
    <property type="entry name" value="A24_N_bact"/>
    <property type="match status" value="1"/>
</dbReference>
<dbReference type="Proteomes" id="UP000013306">
    <property type="component" value="Chromosome"/>
</dbReference>
<dbReference type="EMBL" id="CP004409">
    <property type="protein sequence ID" value="AGK71566.1"/>
    <property type="molecule type" value="Genomic_DNA"/>
</dbReference>
<evidence type="ECO:0000313" key="3">
    <source>
        <dbReference type="EMBL" id="AGK71566.1"/>
    </source>
</evidence>
<feature type="domain" description="Prepilin peptidase A24 N-terminal" evidence="2">
    <location>
        <begin position="8"/>
        <end position="86"/>
    </location>
</feature>
<proteinExistence type="predicted"/>
<feature type="transmembrane region" description="Helical" evidence="1">
    <location>
        <begin position="120"/>
        <end position="149"/>
    </location>
</feature>